<dbReference type="Pfam" id="PF01571">
    <property type="entry name" value="GCV_T"/>
    <property type="match status" value="1"/>
</dbReference>
<dbReference type="eggNOG" id="KOG2844">
    <property type="taxonomic scope" value="Eukaryota"/>
</dbReference>
<dbReference type="Gene3D" id="2.40.30.110">
    <property type="entry name" value="Aminomethyltransferase beta-barrel domains"/>
    <property type="match status" value="1"/>
</dbReference>
<evidence type="ECO:0000313" key="6">
    <source>
        <dbReference type="EMBL" id="EGB11149.1"/>
    </source>
</evidence>
<dbReference type="Gene3D" id="3.50.50.60">
    <property type="entry name" value="FAD/NAD(P)-binding domain"/>
    <property type="match status" value="1"/>
</dbReference>
<dbReference type="InterPro" id="IPR027266">
    <property type="entry name" value="TrmE/GcvT-like"/>
</dbReference>
<dbReference type="InterPro" id="IPR032503">
    <property type="entry name" value="FAO_M"/>
</dbReference>
<evidence type="ECO:0000259" key="2">
    <source>
        <dbReference type="Pfam" id="PF01266"/>
    </source>
</evidence>
<dbReference type="Gene3D" id="3.30.70.1400">
    <property type="entry name" value="Aminomethyltransferase beta-barrel domains"/>
    <property type="match status" value="1"/>
</dbReference>
<protein>
    <submittedName>
        <fullName evidence="6">Uncharacterized protein SDH1</fullName>
    </submittedName>
</protein>
<dbReference type="SUPFAM" id="SSF51905">
    <property type="entry name" value="FAD/NAD(P)-binding domain"/>
    <property type="match status" value="1"/>
</dbReference>
<dbReference type="EMBL" id="GL833123">
    <property type="protein sequence ID" value="EGB11149.1"/>
    <property type="molecule type" value="Genomic_DNA"/>
</dbReference>
<dbReference type="Pfam" id="PF08669">
    <property type="entry name" value="GCV_T_C"/>
    <property type="match status" value="1"/>
</dbReference>
<reference evidence="6 7" key="1">
    <citation type="journal article" date="2011" name="Proc. Natl. Acad. Sci. U.S.A.">
        <title>Niche of harmful alga Aureococcus anophagefferens revealed through ecogenomics.</title>
        <authorList>
            <person name="Gobler C.J."/>
            <person name="Berry D.L."/>
            <person name="Dyhrman S.T."/>
            <person name="Wilhelm S.W."/>
            <person name="Salamov A."/>
            <person name="Lobanov A.V."/>
            <person name="Zhang Y."/>
            <person name="Collier J.L."/>
            <person name="Wurch L.L."/>
            <person name="Kustka A.B."/>
            <person name="Dill B.D."/>
            <person name="Shah M."/>
            <person name="VerBerkmoes N.C."/>
            <person name="Kuo A."/>
            <person name="Terry A."/>
            <person name="Pangilinan J."/>
            <person name="Lindquist E.A."/>
            <person name="Lucas S."/>
            <person name="Paulsen I.T."/>
            <person name="Hattenrath-Lehmann T.K."/>
            <person name="Talmage S.C."/>
            <person name="Walker E.A."/>
            <person name="Koch F."/>
            <person name="Burson A.M."/>
            <person name="Marcoval M.A."/>
            <person name="Tang Y.Z."/>
            <person name="Lecleir G.R."/>
            <person name="Coyne K.J."/>
            <person name="Berg G.M."/>
            <person name="Bertrand E.M."/>
            <person name="Saito M.A."/>
            <person name="Gladyshev V.N."/>
            <person name="Grigoriev I.V."/>
        </authorList>
    </citation>
    <scope>NUCLEOTIDE SEQUENCE [LARGE SCALE GENOMIC DNA]</scope>
    <source>
        <strain evidence="7">CCMP 1984</strain>
    </source>
</reference>
<dbReference type="AlphaFoldDB" id="F0Y218"/>
<feature type="domain" description="FAD dependent oxidoreductase central" evidence="5">
    <location>
        <begin position="407"/>
        <end position="462"/>
    </location>
</feature>
<name>F0Y218_AURAN</name>
<dbReference type="InterPro" id="IPR006222">
    <property type="entry name" value="GCVT_N"/>
</dbReference>
<dbReference type="PANTHER" id="PTHR43757">
    <property type="entry name" value="AMINOMETHYLTRANSFERASE"/>
    <property type="match status" value="1"/>
</dbReference>
<dbReference type="PANTHER" id="PTHR43757:SF11">
    <property type="entry name" value="SARCOSINE DEHYDROGENASE"/>
    <property type="match status" value="1"/>
</dbReference>
<dbReference type="Pfam" id="PF01266">
    <property type="entry name" value="DAO"/>
    <property type="match status" value="1"/>
</dbReference>
<dbReference type="InterPro" id="IPR036188">
    <property type="entry name" value="FAD/NAD-bd_sf"/>
</dbReference>
<dbReference type="Gene3D" id="3.30.9.10">
    <property type="entry name" value="D-Amino Acid Oxidase, subunit A, domain 2"/>
    <property type="match status" value="1"/>
</dbReference>
<organism evidence="7">
    <name type="scientific">Aureococcus anophagefferens</name>
    <name type="common">Harmful bloom alga</name>
    <dbReference type="NCBI Taxonomy" id="44056"/>
    <lineage>
        <taxon>Eukaryota</taxon>
        <taxon>Sar</taxon>
        <taxon>Stramenopiles</taxon>
        <taxon>Ochrophyta</taxon>
        <taxon>Pelagophyceae</taxon>
        <taxon>Pelagomonadales</taxon>
        <taxon>Pelagomonadaceae</taxon>
        <taxon>Aureococcus</taxon>
    </lineage>
</organism>
<dbReference type="OMA" id="MVFKYDQ"/>
<dbReference type="InterPro" id="IPR013977">
    <property type="entry name" value="GcvT_C"/>
</dbReference>
<dbReference type="GO" id="GO:0005739">
    <property type="term" value="C:mitochondrion"/>
    <property type="evidence" value="ECO:0007669"/>
    <property type="project" value="TreeGrafter"/>
</dbReference>
<feature type="domain" description="GCVT N-terminal" evidence="3">
    <location>
        <begin position="468"/>
        <end position="791"/>
    </location>
</feature>
<evidence type="ECO:0000259" key="3">
    <source>
        <dbReference type="Pfam" id="PF01571"/>
    </source>
</evidence>
<dbReference type="GeneID" id="20219634"/>
<evidence type="ECO:0000256" key="1">
    <source>
        <dbReference type="ARBA" id="ARBA00008609"/>
    </source>
</evidence>
<dbReference type="SUPFAM" id="SSF54373">
    <property type="entry name" value="FAD-linked reductases, C-terminal domain"/>
    <property type="match status" value="1"/>
</dbReference>
<evidence type="ECO:0000313" key="7">
    <source>
        <dbReference type="Proteomes" id="UP000002729"/>
    </source>
</evidence>
<keyword evidence="7" id="KW-1185">Reference proteome</keyword>
<accession>F0Y218</accession>
<dbReference type="InterPro" id="IPR006076">
    <property type="entry name" value="FAD-dep_OxRdtase"/>
</dbReference>
<evidence type="ECO:0000259" key="5">
    <source>
        <dbReference type="Pfam" id="PF16350"/>
    </source>
</evidence>
<dbReference type="RefSeq" id="XP_009034695.1">
    <property type="nucleotide sequence ID" value="XM_009036447.1"/>
</dbReference>
<sequence length="932" mass="99168">MLAARIAPLIRGQHRCFASKPLPDRADAVIIGGGSVGASCAYHLAAQGFRTVLLEQNALTAGTTWHTAGMLWRLRPNYVDVELQDVTRTRCKALEVAVAELEGEPAGARAGSIWTENGGLFIATNAERVAEYERLVELGTFYGIDARMLDGGEARRAHPLLRVDDVAGALYSPGDGTIDAFNVVDGYRRVATARHGAVFSEGARVARVACDGDAVAGVVLDDGRRVDAPVVVNCGGAWAPAVQNLVDRPSDPLPLLAMKHAYVVTEAVPGMHGGLPNVRDHDLSIYFKAQGDALALGGYETNPEFWRMSADDEKHFSFGLFDLDWETFDENIQNHMRRCPSVEDAGIKSTVCGPESFTPDHKPLVGPAPGCAPGGPRGLWLCCGFNSMGIMLAGGMGEELAHWVATGAATRDLFGADARRFHGDCSSDGAWVKRSTHESYAKTYAVVFPHDEHLAGRGLRPSPFEQGLLAAGCVFQSRHGMERPGWFEPDAKPGAPRAYDYYGAYDDEGSAWRLDWVGGGPEADGRVPSRADDAYRDAVDGELTFGWGASFPRVAAECRAAREGAALFDQSYFGKFLLEGPGAAAAAKFMSAGDPDKAAGDVTYTVLCDANGGVEADLTMTKLSDTAFYVVSGGATQTKDLAWIEARAAAFDVRVDDVSDDFGVLSVQGPRSRQVLAPLVGGLLDDLATFPFSTAKTDATIAGVAGCKLLRLTFVGELGFELHVPRAGCDAVYAAVKRRGSEVAAASGAPVLDAGYRAMDSLSADKGYRHWHADLSNAETPFEAGIGFTVARRLKSDGDFLGRPALEAAKRRGAFARKRIVCLSVDADDAAPPYDAAPPADAPLHGSETIWRGDECVGLVRSVAYSHALRRTLAYGYVHAAASRELGGGAVSLDFLKAGAWSVGDRGRRRPATFHAKAPYDPTNAAIKTAAY</sequence>
<proteinExistence type="inferred from homology"/>
<feature type="domain" description="FAD dependent oxidoreductase" evidence="2">
    <location>
        <begin position="27"/>
        <end position="403"/>
    </location>
</feature>
<comment type="similarity">
    <text evidence="1">Belongs to the GcvT family.</text>
</comment>
<dbReference type="KEGG" id="aaf:AURANDRAFT_22613"/>
<dbReference type="InParanoid" id="F0Y218"/>
<dbReference type="InterPro" id="IPR029043">
    <property type="entry name" value="GcvT/YgfZ_C"/>
</dbReference>
<dbReference type="SUPFAM" id="SSF101790">
    <property type="entry name" value="Aminomethyltransferase beta-barrel domain"/>
    <property type="match status" value="1"/>
</dbReference>
<dbReference type="SUPFAM" id="SSF103025">
    <property type="entry name" value="Folate-binding domain"/>
    <property type="match status" value="1"/>
</dbReference>
<dbReference type="Pfam" id="PF16350">
    <property type="entry name" value="FAO_M"/>
    <property type="match status" value="1"/>
</dbReference>
<feature type="domain" description="Aminomethyltransferase C-terminal" evidence="4">
    <location>
        <begin position="841"/>
        <end position="921"/>
    </location>
</feature>
<dbReference type="InterPro" id="IPR028896">
    <property type="entry name" value="GcvT/YgfZ/DmdA"/>
</dbReference>
<dbReference type="OrthoDB" id="498204at2759"/>
<gene>
    <name evidence="6" type="primary">SDH1</name>
    <name evidence="6" type="ORF">AURANDRAFT_22613</name>
</gene>
<dbReference type="Gene3D" id="3.30.1360.120">
    <property type="entry name" value="Probable tRNA modification gtpase trme, domain 1"/>
    <property type="match status" value="1"/>
</dbReference>
<dbReference type="Proteomes" id="UP000002729">
    <property type="component" value="Unassembled WGS sequence"/>
</dbReference>
<evidence type="ECO:0000259" key="4">
    <source>
        <dbReference type="Pfam" id="PF08669"/>
    </source>
</evidence>